<accession>A0A3M0B721</accession>
<reference evidence="2 3" key="1">
    <citation type="submission" date="2018-10" db="EMBL/GenBank/DDBJ databases">
        <title>Genomic Encyclopedia of Archaeal and Bacterial Type Strains, Phase II (KMG-II): from individual species to whole genera.</title>
        <authorList>
            <person name="Goeker M."/>
        </authorList>
    </citation>
    <scope>NUCLEOTIDE SEQUENCE [LARGE SCALE GENOMIC DNA]</scope>
    <source>
        <strain evidence="2 3">VM1</strain>
    </source>
</reference>
<protein>
    <recommendedName>
        <fullName evidence="4">GspL periplasmic domain-containing protein</fullName>
    </recommendedName>
</protein>
<evidence type="ECO:0008006" key="4">
    <source>
        <dbReference type="Google" id="ProtNLM"/>
    </source>
</evidence>
<dbReference type="Proteomes" id="UP000280842">
    <property type="component" value="Unassembled WGS sequence"/>
</dbReference>
<comment type="caution">
    <text evidence="2">The sequence shown here is derived from an EMBL/GenBank/DDBJ whole genome shotgun (WGS) entry which is preliminary data.</text>
</comment>
<keyword evidence="1" id="KW-1133">Transmembrane helix</keyword>
<dbReference type="AlphaFoldDB" id="A0A3M0B721"/>
<keyword evidence="1" id="KW-0812">Transmembrane</keyword>
<gene>
    <name evidence="2" type="ORF">CLV39_1218</name>
</gene>
<keyword evidence="3" id="KW-1185">Reference proteome</keyword>
<sequence length="373" mass="43071">MEILGIEIYPEKRKIYAKLNPLKKEIKIIKPSSKAKAIASIPTIKSTFRIFELDIKEKSKIKKAIETNISIEFPNFENLEYSYYQYKNKIFCVITKKEYIEQIKQKFNNLSSIDSDIFSIIRVLNFNNITSGEVIHFYKNEAFYLKIESNFPKEVKTITIEEAKNLATNDTFLSGYIPKNIKGKILNNSLNEPSLNIAFGNILKPAYEIGVDFLHRESKLSLKTLITFSILLILTFLFINIGLFIKDYQLKKELNLTKSKEKEIYLKYFGEIPVDPLSQAKGKVKNLNKSKEHKKDVADILDFIGKTKKDINNLKIMNIKASFETISIKGYASSIEDITKFTENLKKKFSFVKIVESSKDADGKIRFKLEIKS</sequence>
<dbReference type="OrthoDB" id="10016at2"/>
<keyword evidence="1" id="KW-0472">Membrane</keyword>
<organism evidence="2 3">
    <name type="scientific">Hydrogenothermus marinus</name>
    <dbReference type="NCBI Taxonomy" id="133270"/>
    <lineage>
        <taxon>Bacteria</taxon>
        <taxon>Pseudomonadati</taxon>
        <taxon>Aquificota</taxon>
        <taxon>Aquificia</taxon>
        <taxon>Aquificales</taxon>
        <taxon>Hydrogenothermaceae</taxon>
        <taxon>Hydrogenothermus</taxon>
    </lineage>
</organism>
<name>A0A3M0B721_9AQUI</name>
<dbReference type="RefSeq" id="WP_121923335.1">
    <property type="nucleotide sequence ID" value="NZ_REFO01000013.1"/>
</dbReference>
<evidence type="ECO:0000313" key="3">
    <source>
        <dbReference type="Proteomes" id="UP000280842"/>
    </source>
</evidence>
<dbReference type="EMBL" id="REFO01000013">
    <property type="protein sequence ID" value="RMA93163.1"/>
    <property type="molecule type" value="Genomic_DNA"/>
</dbReference>
<feature type="transmembrane region" description="Helical" evidence="1">
    <location>
        <begin position="225"/>
        <end position="245"/>
    </location>
</feature>
<evidence type="ECO:0000313" key="2">
    <source>
        <dbReference type="EMBL" id="RMA93163.1"/>
    </source>
</evidence>
<evidence type="ECO:0000256" key="1">
    <source>
        <dbReference type="SAM" id="Phobius"/>
    </source>
</evidence>
<proteinExistence type="predicted"/>